<organism evidence="6 7">
    <name type="scientific">Bosea vestrisii</name>
    <dbReference type="NCBI Taxonomy" id="151416"/>
    <lineage>
        <taxon>Bacteria</taxon>
        <taxon>Pseudomonadati</taxon>
        <taxon>Pseudomonadota</taxon>
        <taxon>Alphaproteobacteria</taxon>
        <taxon>Hyphomicrobiales</taxon>
        <taxon>Boseaceae</taxon>
        <taxon>Bosea</taxon>
    </lineage>
</organism>
<evidence type="ECO:0000313" key="7">
    <source>
        <dbReference type="Proteomes" id="UP001596104"/>
    </source>
</evidence>
<dbReference type="RefSeq" id="WP_377008238.1">
    <property type="nucleotide sequence ID" value="NZ_JBHSLV010000019.1"/>
</dbReference>
<dbReference type="InterPro" id="IPR030678">
    <property type="entry name" value="Peptide/Ni-bd"/>
</dbReference>
<name>A0ABW0H9H0_9HYPH</name>
<dbReference type="Gene3D" id="3.10.105.10">
    <property type="entry name" value="Dipeptide-binding Protein, Domain 3"/>
    <property type="match status" value="1"/>
</dbReference>
<feature type="domain" description="Solute-binding protein family 5" evidence="5">
    <location>
        <begin position="68"/>
        <end position="423"/>
    </location>
</feature>
<gene>
    <name evidence="6" type="ORF">ACFPPC_11570</name>
</gene>
<dbReference type="Gene3D" id="3.90.76.10">
    <property type="entry name" value="Dipeptide-binding Protein, Domain 1"/>
    <property type="match status" value="1"/>
</dbReference>
<dbReference type="CDD" id="cd08511">
    <property type="entry name" value="PBP2_NikA_DppA_OppA_like_5"/>
    <property type="match status" value="1"/>
</dbReference>
<feature type="signal peptide" evidence="4">
    <location>
        <begin position="1"/>
        <end position="22"/>
    </location>
</feature>
<keyword evidence="3 4" id="KW-0732">Signal</keyword>
<dbReference type="InterPro" id="IPR000914">
    <property type="entry name" value="SBP_5_dom"/>
</dbReference>
<feature type="chain" id="PRO_5046674530" evidence="4">
    <location>
        <begin position="23"/>
        <end position="501"/>
    </location>
</feature>
<evidence type="ECO:0000256" key="4">
    <source>
        <dbReference type="SAM" id="SignalP"/>
    </source>
</evidence>
<sequence length="501" mass="55393">MKRIVLLASAALFGLATLPAFAQSPSALRIGLQEDPDVLDPHKARTFVGRIVFMGLCDRLVDIDPELKIIPRLATEWSFSGDGLTLTMKLRSDAKFHDGESFNAEAAKANLERAMTLPDSLRKSELASVESVSAPDPTTLVLKLKRPDATLLAQLTDRAGMMLSPKSLGPDISAKPVCSGPYQFVERVQNDRIVLEKFKGHWEADKYQFDRIVYRAIPDTTVRLANLRAGELDMLERLAPTDVKSAQGDKSLKVQSTANLGYQGITINTNHTDAANQPMGKDKRVRQALSLSIDRKVLSQVVFEGLYAPMNQPFNPGNQYVSAALPVPERDVAKAKALLKEAGQSKVSVELFVTNNPVDAQLGQVIQAMAQEAGIDIQIRSSEFASQLRDQQQGKFQMSRIGWSGRIDPDGNIHPFVTTKGNQNDGKYSNAEVDRLLDEARTIYDVAERKKRYDAAQKILQDELPIVYLYNQTVFFALRANIQGFVINPDGLIRLSGLKRS</sequence>
<dbReference type="PANTHER" id="PTHR30290">
    <property type="entry name" value="PERIPLASMIC BINDING COMPONENT OF ABC TRANSPORTER"/>
    <property type="match status" value="1"/>
</dbReference>
<dbReference type="Gene3D" id="3.40.190.10">
    <property type="entry name" value="Periplasmic binding protein-like II"/>
    <property type="match status" value="1"/>
</dbReference>
<accession>A0ABW0H9H0</accession>
<evidence type="ECO:0000256" key="3">
    <source>
        <dbReference type="ARBA" id="ARBA00022729"/>
    </source>
</evidence>
<evidence type="ECO:0000256" key="1">
    <source>
        <dbReference type="ARBA" id="ARBA00004418"/>
    </source>
</evidence>
<evidence type="ECO:0000259" key="5">
    <source>
        <dbReference type="Pfam" id="PF00496"/>
    </source>
</evidence>
<protein>
    <submittedName>
        <fullName evidence="6">ABC transporter substrate-binding protein</fullName>
    </submittedName>
</protein>
<dbReference type="SUPFAM" id="SSF53850">
    <property type="entry name" value="Periplasmic binding protein-like II"/>
    <property type="match status" value="1"/>
</dbReference>
<evidence type="ECO:0000256" key="2">
    <source>
        <dbReference type="ARBA" id="ARBA00005695"/>
    </source>
</evidence>
<comment type="similarity">
    <text evidence="2">Belongs to the bacterial solute-binding protein 5 family.</text>
</comment>
<reference evidence="7" key="1">
    <citation type="journal article" date="2019" name="Int. J. Syst. Evol. Microbiol.">
        <title>The Global Catalogue of Microorganisms (GCM) 10K type strain sequencing project: providing services to taxonomists for standard genome sequencing and annotation.</title>
        <authorList>
            <consortium name="The Broad Institute Genomics Platform"/>
            <consortium name="The Broad Institute Genome Sequencing Center for Infectious Disease"/>
            <person name="Wu L."/>
            <person name="Ma J."/>
        </authorList>
    </citation>
    <scope>NUCLEOTIDE SEQUENCE [LARGE SCALE GENOMIC DNA]</scope>
    <source>
        <strain evidence="7">CGMCC 1.16326</strain>
    </source>
</reference>
<dbReference type="PANTHER" id="PTHR30290:SF38">
    <property type="entry name" value="D,D-DIPEPTIDE-BINDING PERIPLASMIC PROTEIN DDPA-RELATED"/>
    <property type="match status" value="1"/>
</dbReference>
<dbReference type="InterPro" id="IPR039424">
    <property type="entry name" value="SBP_5"/>
</dbReference>
<proteinExistence type="inferred from homology"/>
<dbReference type="PIRSF" id="PIRSF002741">
    <property type="entry name" value="MppA"/>
    <property type="match status" value="1"/>
</dbReference>
<comment type="subcellular location">
    <subcellularLocation>
        <location evidence="1">Periplasm</location>
    </subcellularLocation>
</comment>
<dbReference type="Proteomes" id="UP001596104">
    <property type="component" value="Unassembled WGS sequence"/>
</dbReference>
<evidence type="ECO:0000313" key="6">
    <source>
        <dbReference type="EMBL" id="MFC5393275.1"/>
    </source>
</evidence>
<dbReference type="Pfam" id="PF00496">
    <property type="entry name" value="SBP_bac_5"/>
    <property type="match status" value="1"/>
</dbReference>
<comment type="caution">
    <text evidence="6">The sequence shown here is derived from an EMBL/GenBank/DDBJ whole genome shotgun (WGS) entry which is preliminary data.</text>
</comment>
<keyword evidence="7" id="KW-1185">Reference proteome</keyword>
<dbReference type="EMBL" id="JBHSLV010000019">
    <property type="protein sequence ID" value="MFC5393275.1"/>
    <property type="molecule type" value="Genomic_DNA"/>
</dbReference>